<feature type="transmembrane region" description="Helical" evidence="1">
    <location>
        <begin position="69"/>
        <end position="90"/>
    </location>
</feature>
<evidence type="ECO:0000256" key="2">
    <source>
        <dbReference type="SAM" id="SignalP"/>
    </source>
</evidence>
<protein>
    <submittedName>
        <fullName evidence="4">CPBP family intramembrane metalloprotease</fullName>
    </submittedName>
</protein>
<keyword evidence="4" id="KW-0482">Metalloprotease</keyword>
<evidence type="ECO:0000313" key="5">
    <source>
        <dbReference type="Proteomes" id="UP000471745"/>
    </source>
</evidence>
<keyword evidence="4" id="KW-0645">Protease</keyword>
<name>A0A9X5CQ07_9ACTN</name>
<keyword evidence="2" id="KW-0732">Signal</keyword>
<dbReference type="EMBL" id="JAAGNA010001004">
    <property type="protein sequence ID" value="NEC52557.1"/>
    <property type="molecule type" value="Genomic_DNA"/>
</dbReference>
<keyword evidence="5" id="KW-1185">Reference proteome</keyword>
<dbReference type="GO" id="GO:0080120">
    <property type="term" value="P:CAAX-box protein maturation"/>
    <property type="evidence" value="ECO:0007669"/>
    <property type="project" value="UniProtKB-ARBA"/>
</dbReference>
<keyword evidence="4" id="KW-0378">Hydrolase</keyword>
<proteinExistence type="predicted"/>
<feature type="domain" description="CAAX prenyl protease 2/Lysostaphin resistance protein A-like" evidence="3">
    <location>
        <begin position="107"/>
        <end position="196"/>
    </location>
</feature>
<dbReference type="GO" id="GO:0008237">
    <property type="term" value="F:metallopeptidase activity"/>
    <property type="evidence" value="ECO:0007669"/>
    <property type="project" value="UniProtKB-KW"/>
</dbReference>
<dbReference type="GO" id="GO:0004175">
    <property type="term" value="F:endopeptidase activity"/>
    <property type="evidence" value="ECO:0007669"/>
    <property type="project" value="UniProtKB-ARBA"/>
</dbReference>
<feature type="transmembrane region" description="Helical" evidence="1">
    <location>
        <begin position="235"/>
        <end position="254"/>
    </location>
</feature>
<sequence>MRVFWQLLAVVVVSLVGGQSVAAAQDNPWATLGLGLVTAVLSVYVYAWVVGRTEKRPVVEVSRQGAVGAVVRGALLGTLVFASVVANIALLGHYEVDGWGSYTGAVGLAGFMAGASVTEELLFRGVLFRTMEERFGTWGALIPTSVLFGAWHLLNPDASLWGAAVIALSAGPMLAAAYVATRSLWLPIGLHFGWNFAASGIFSTEVSGNDTQQGLLDASTSGPTLISGGEFGPEASLYTLVFWALVTVGLLWLARRRGQMTPRRSKRADTVALVP</sequence>
<feature type="chain" id="PRO_5040758618" evidence="2">
    <location>
        <begin position="23"/>
        <end position="275"/>
    </location>
</feature>
<keyword evidence="1" id="KW-0812">Transmembrane</keyword>
<feature type="transmembrane region" description="Helical" evidence="1">
    <location>
        <begin position="160"/>
        <end position="179"/>
    </location>
</feature>
<gene>
    <name evidence="4" type="ORF">G3I18_28960</name>
</gene>
<dbReference type="InterPro" id="IPR003675">
    <property type="entry name" value="Rce1/LyrA-like_dom"/>
</dbReference>
<evidence type="ECO:0000256" key="1">
    <source>
        <dbReference type="SAM" id="Phobius"/>
    </source>
</evidence>
<dbReference type="PANTHER" id="PTHR39430:SF1">
    <property type="entry name" value="PROTEASE"/>
    <property type="match status" value="1"/>
</dbReference>
<dbReference type="Pfam" id="PF02517">
    <property type="entry name" value="Rce1-like"/>
    <property type="match status" value="1"/>
</dbReference>
<dbReference type="Proteomes" id="UP000471745">
    <property type="component" value="Unassembled WGS sequence"/>
</dbReference>
<dbReference type="RefSeq" id="WP_163091091.1">
    <property type="nucleotide sequence ID" value="NZ_JAAGNA010001004.1"/>
</dbReference>
<keyword evidence="1" id="KW-1133">Transmembrane helix</keyword>
<feature type="signal peptide" evidence="2">
    <location>
        <begin position="1"/>
        <end position="22"/>
    </location>
</feature>
<evidence type="ECO:0000259" key="3">
    <source>
        <dbReference type="Pfam" id="PF02517"/>
    </source>
</evidence>
<comment type="caution">
    <text evidence="4">The sequence shown here is derived from an EMBL/GenBank/DDBJ whole genome shotgun (WGS) entry which is preliminary data.</text>
</comment>
<reference evidence="4 5" key="1">
    <citation type="submission" date="2020-01" db="EMBL/GenBank/DDBJ databases">
        <title>Insect and environment-associated Actinomycetes.</title>
        <authorList>
            <person name="Currrie C."/>
            <person name="Chevrette M."/>
            <person name="Carlson C."/>
            <person name="Stubbendieck R."/>
            <person name="Wendt-Pienkowski E."/>
        </authorList>
    </citation>
    <scope>NUCLEOTIDE SEQUENCE [LARGE SCALE GENOMIC DNA]</scope>
    <source>
        <strain evidence="4 5">SID8189</strain>
    </source>
</reference>
<accession>A0A9X5CQ07</accession>
<organism evidence="4 5">
    <name type="scientific">Actinospica acidiphila</name>
    <dbReference type="NCBI Taxonomy" id="304899"/>
    <lineage>
        <taxon>Bacteria</taxon>
        <taxon>Bacillati</taxon>
        <taxon>Actinomycetota</taxon>
        <taxon>Actinomycetes</taxon>
        <taxon>Catenulisporales</taxon>
        <taxon>Actinospicaceae</taxon>
        <taxon>Actinospica</taxon>
    </lineage>
</organism>
<feature type="transmembrane region" description="Helical" evidence="1">
    <location>
        <begin position="102"/>
        <end position="123"/>
    </location>
</feature>
<feature type="transmembrane region" description="Helical" evidence="1">
    <location>
        <begin position="135"/>
        <end position="154"/>
    </location>
</feature>
<feature type="transmembrane region" description="Helical" evidence="1">
    <location>
        <begin position="184"/>
        <end position="202"/>
    </location>
</feature>
<evidence type="ECO:0000313" key="4">
    <source>
        <dbReference type="EMBL" id="NEC52557.1"/>
    </source>
</evidence>
<dbReference type="AlphaFoldDB" id="A0A9X5CQ07"/>
<keyword evidence="1" id="KW-0472">Membrane</keyword>
<feature type="transmembrane region" description="Helical" evidence="1">
    <location>
        <begin position="28"/>
        <end position="49"/>
    </location>
</feature>
<dbReference type="PANTHER" id="PTHR39430">
    <property type="entry name" value="MEMBRANE-ASSOCIATED PROTEASE-RELATED"/>
    <property type="match status" value="1"/>
</dbReference>